<evidence type="ECO:0008006" key="5">
    <source>
        <dbReference type="Google" id="ProtNLM"/>
    </source>
</evidence>
<proteinExistence type="predicted"/>
<evidence type="ECO:0000313" key="3">
    <source>
        <dbReference type="EMBL" id="QEC54663.1"/>
    </source>
</evidence>
<dbReference type="InterPro" id="IPR023917">
    <property type="entry name" value="Bifunctiontional_GlmU_bac-type"/>
</dbReference>
<dbReference type="OrthoDB" id="9784832at2"/>
<sequence>MRKIVFTEEFCNPRNLFPFTLTRQVQDIRVGILTIREKWELYLNCPSFDKFEDDYKDLERAVRLDEKTIGKDTIYLVHGNVLPTKKIIKQVKKLKAGEFLSVPEKESFVYCVSRAEVIDEHNIKVGKPVEIDEELNEIKAPWNIFGLNARAIAQDFELLTSGRKPEKISATNNVCDPANIFIEKGATVECCFLNAQAGPIYIGKDAVVMEGSLLRGPVAVCDEAVVKMGTRLYEGTTVGPKCTVGGEIKNSVLFGYSNKAHDGYMGDSVVGEWCNWGAGTSNSNLKNTASGIIVWTPDGPVNVGLKCGVFMGDYSRTAINTSINTGTVVGACANVYGNGLTPKFIPSFSWGSDGLQRYELDKALVDVNNWKILKGSALTSSEKIILKHIFEHY</sequence>
<accession>A0A5B8UDU1</accession>
<dbReference type="Pfam" id="PF13562">
    <property type="entry name" value="NTP_transf_4"/>
    <property type="match status" value="1"/>
</dbReference>
<gene>
    <name evidence="3" type="ORF">FSB75_01690</name>
</gene>
<dbReference type="Proteomes" id="UP000321204">
    <property type="component" value="Chromosome"/>
</dbReference>
<evidence type="ECO:0000256" key="2">
    <source>
        <dbReference type="ARBA" id="ARBA00023315"/>
    </source>
</evidence>
<evidence type="ECO:0000313" key="4">
    <source>
        <dbReference type="Proteomes" id="UP000321204"/>
    </source>
</evidence>
<dbReference type="PANTHER" id="PTHR43584">
    <property type="entry name" value="NUCLEOTIDYL TRANSFERASE"/>
    <property type="match status" value="1"/>
</dbReference>
<evidence type="ECO:0000256" key="1">
    <source>
        <dbReference type="ARBA" id="ARBA00022679"/>
    </source>
</evidence>
<dbReference type="InterPro" id="IPR050065">
    <property type="entry name" value="GlmU-like"/>
</dbReference>
<dbReference type="GO" id="GO:0016746">
    <property type="term" value="F:acyltransferase activity"/>
    <property type="evidence" value="ECO:0007669"/>
    <property type="project" value="UniProtKB-KW"/>
</dbReference>
<dbReference type="AlphaFoldDB" id="A0A5B8UDU1"/>
<dbReference type="KEGG" id="fgg:FSB75_01690"/>
<dbReference type="RefSeq" id="WP_146781795.1">
    <property type="nucleotide sequence ID" value="NZ_BAABIO010000006.1"/>
</dbReference>
<dbReference type="NCBIfam" id="TIGR03991">
    <property type="entry name" value="alt_bact_glmU"/>
    <property type="match status" value="1"/>
</dbReference>
<dbReference type="Gene3D" id="2.160.10.10">
    <property type="entry name" value="Hexapeptide repeat proteins"/>
    <property type="match status" value="1"/>
</dbReference>
<keyword evidence="2" id="KW-0012">Acyltransferase</keyword>
<dbReference type="EMBL" id="CP042433">
    <property type="protein sequence ID" value="QEC54663.1"/>
    <property type="molecule type" value="Genomic_DNA"/>
</dbReference>
<reference evidence="3 4" key="1">
    <citation type="journal article" date="2015" name="Int. J. Syst. Evol. Microbiol.">
        <title>Flavisolibacter ginsenosidimutans sp. nov., with ginsenoside-converting activity isolated from soil used for cultivating ginseng.</title>
        <authorList>
            <person name="Zhao Y."/>
            <person name="Liu Q."/>
            <person name="Kang M.S."/>
            <person name="Jin F."/>
            <person name="Yu H."/>
            <person name="Im W.T."/>
        </authorList>
    </citation>
    <scope>NUCLEOTIDE SEQUENCE [LARGE SCALE GENOMIC DNA]</scope>
    <source>
        <strain evidence="3 4">Gsoil 636</strain>
    </source>
</reference>
<dbReference type="PANTHER" id="PTHR43584:SF9">
    <property type="entry name" value="TRANSFERASE HEXAPEPTIDE REPEAT CONTAINING PROTEIN"/>
    <property type="match status" value="1"/>
</dbReference>
<dbReference type="GO" id="GO:0016779">
    <property type="term" value="F:nucleotidyltransferase activity"/>
    <property type="evidence" value="ECO:0007669"/>
    <property type="project" value="UniProtKB-ARBA"/>
</dbReference>
<organism evidence="3 4">
    <name type="scientific">Flavisolibacter ginsenosidimutans</name>
    <dbReference type="NCBI Taxonomy" id="661481"/>
    <lineage>
        <taxon>Bacteria</taxon>
        <taxon>Pseudomonadati</taxon>
        <taxon>Bacteroidota</taxon>
        <taxon>Chitinophagia</taxon>
        <taxon>Chitinophagales</taxon>
        <taxon>Chitinophagaceae</taxon>
        <taxon>Flavisolibacter</taxon>
    </lineage>
</organism>
<name>A0A5B8UDU1_9BACT</name>
<dbReference type="SUPFAM" id="SSF51161">
    <property type="entry name" value="Trimeric LpxA-like enzymes"/>
    <property type="match status" value="1"/>
</dbReference>
<keyword evidence="1" id="KW-0808">Transferase</keyword>
<dbReference type="InterPro" id="IPR011004">
    <property type="entry name" value="Trimer_LpxA-like_sf"/>
</dbReference>
<keyword evidence="4" id="KW-1185">Reference proteome</keyword>
<protein>
    <recommendedName>
        <fullName evidence="5">Glucose-1-phosphate thymidylyltransferase</fullName>
    </recommendedName>
</protein>